<dbReference type="EMBL" id="LNQE01001570">
    <property type="protein sequence ID" value="KUG15274.1"/>
    <property type="molecule type" value="Genomic_DNA"/>
</dbReference>
<dbReference type="AlphaFoldDB" id="A0A0W8F2Y2"/>
<protein>
    <submittedName>
        <fullName evidence="1">Uncharacterized protein</fullName>
    </submittedName>
</protein>
<gene>
    <name evidence="1" type="ORF">ASZ90_015092</name>
</gene>
<organism evidence="1">
    <name type="scientific">hydrocarbon metagenome</name>
    <dbReference type="NCBI Taxonomy" id="938273"/>
    <lineage>
        <taxon>unclassified sequences</taxon>
        <taxon>metagenomes</taxon>
        <taxon>ecological metagenomes</taxon>
    </lineage>
</organism>
<name>A0A0W8F2Y2_9ZZZZ</name>
<sequence length="54" mass="6815">MEERCNHILARQQYLHENRIRCRIRMHEKNAIRRYERNREEMTIIVQARHIIDA</sequence>
<proteinExistence type="predicted"/>
<accession>A0A0W8F2Y2</accession>
<reference evidence="1" key="1">
    <citation type="journal article" date="2015" name="Proc. Natl. Acad. Sci. U.S.A.">
        <title>Networks of energetic and metabolic interactions define dynamics in microbial communities.</title>
        <authorList>
            <person name="Embree M."/>
            <person name="Liu J.K."/>
            <person name="Al-Bassam M.M."/>
            <person name="Zengler K."/>
        </authorList>
    </citation>
    <scope>NUCLEOTIDE SEQUENCE</scope>
</reference>
<evidence type="ECO:0000313" key="1">
    <source>
        <dbReference type="EMBL" id="KUG15274.1"/>
    </source>
</evidence>
<comment type="caution">
    <text evidence="1">The sequence shown here is derived from an EMBL/GenBank/DDBJ whole genome shotgun (WGS) entry which is preliminary data.</text>
</comment>